<comment type="caution">
    <text evidence="1">The sequence shown here is derived from an EMBL/GenBank/DDBJ whole genome shotgun (WGS) entry which is preliminary data.</text>
</comment>
<organism evidence="1 2">
    <name type="scientific">Trichinella pseudospiralis</name>
    <name type="common">Parasitic roundworm</name>
    <dbReference type="NCBI Taxonomy" id="6337"/>
    <lineage>
        <taxon>Eukaryota</taxon>
        <taxon>Metazoa</taxon>
        <taxon>Ecdysozoa</taxon>
        <taxon>Nematoda</taxon>
        <taxon>Enoplea</taxon>
        <taxon>Dorylaimia</taxon>
        <taxon>Trichinellida</taxon>
        <taxon>Trichinellidae</taxon>
        <taxon>Trichinella</taxon>
    </lineage>
</organism>
<evidence type="ECO:0000313" key="1">
    <source>
        <dbReference type="EMBL" id="KRY63323.1"/>
    </source>
</evidence>
<name>A0A0V1DPI5_TRIPS</name>
<proteinExistence type="predicted"/>
<evidence type="ECO:0000313" key="2">
    <source>
        <dbReference type="Proteomes" id="UP000054995"/>
    </source>
</evidence>
<reference evidence="1 2" key="1">
    <citation type="submission" date="2015-01" db="EMBL/GenBank/DDBJ databases">
        <title>Evolution of Trichinella species and genotypes.</title>
        <authorList>
            <person name="Korhonen P.K."/>
            <person name="Edoardo P."/>
            <person name="Giuseppe L.R."/>
            <person name="Gasser R.B."/>
        </authorList>
    </citation>
    <scope>NUCLEOTIDE SEQUENCE [LARGE SCALE GENOMIC DNA]</scope>
    <source>
        <strain evidence="1">ISS470</strain>
    </source>
</reference>
<gene>
    <name evidence="1" type="ORF">T4D_17011</name>
</gene>
<dbReference type="AlphaFoldDB" id="A0A0V1DPI5"/>
<protein>
    <submittedName>
        <fullName evidence="1">Uncharacterized protein</fullName>
    </submittedName>
</protein>
<sequence>MSAVLLGDFRTGCGKKVHYSWQKTPPVLSKRGPEWLRAGLHPCTIVG</sequence>
<accession>A0A0V1DPI5</accession>
<dbReference type="EMBL" id="JYDT01002437">
    <property type="protein sequence ID" value="KRY63323.1"/>
    <property type="molecule type" value="Genomic_DNA"/>
</dbReference>
<keyword evidence="2" id="KW-1185">Reference proteome</keyword>
<dbReference type="Proteomes" id="UP000054995">
    <property type="component" value="Unassembled WGS sequence"/>
</dbReference>